<keyword evidence="6" id="KW-0418">Kinase</keyword>
<dbReference type="InterPro" id="IPR036890">
    <property type="entry name" value="HATPase_C_sf"/>
</dbReference>
<dbReference type="CDD" id="cd00130">
    <property type="entry name" value="PAS"/>
    <property type="match status" value="2"/>
</dbReference>
<feature type="domain" description="Histidine kinase" evidence="11">
    <location>
        <begin position="354"/>
        <end position="571"/>
    </location>
</feature>
<dbReference type="Proteomes" id="UP000535020">
    <property type="component" value="Unassembled WGS sequence"/>
</dbReference>
<dbReference type="InterPro" id="IPR001610">
    <property type="entry name" value="PAC"/>
</dbReference>
<protein>
    <recommendedName>
        <fullName evidence="2">histidine kinase</fullName>
        <ecNumber evidence="2">2.7.13.3</ecNumber>
    </recommendedName>
</protein>
<dbReference type="InterPro" id="IPR005467">
    <property type="entry name" value="His_kinase_dom"/>
</dbReference>
<dbReference type="Pfam" id="PF02518">
    <property type="entry name" value="HATPase_c"/>
    <property type="match status" value="2"/>
</dbReference>
<dbReference type="PROSITE" id="PS50109">
    <property type="entry name" value="HIS_KIN"/>
    <property type="match status" value="2"/>
</dbReference>
<dbReference type="PRINTS" id="PR00344">
    <property type="entry name" value="BCTRLSENSOR"/>
</dbReference>
<keyword evidence="8" id="KW-0902">Two-component regulatory system</keyword>
<dbReference type="SUPFAM" id="SSF55785">
    <property type="entry name" value="PYP-like sensor domain (PAS domain)"/>
    <property type="match status" value="4"/>
</dbReference>
<feature type="domain" description="PAC" evidence="14">
    <location>
        <begin position="1094"/>
        <end position="1146"/>
    </location>
</feature>
<dbReference type="PROSITE" id="PS50112">
    <property type="entry name" value="PAS"/>
    <property type="match status" value="2"/>
</dbReference>
<dbReference type="Gene3D" id="1.10.287.130">
    <property type="match status" value="2"/>
</dbReference>
<evidence type="ECO:0000256" key="5">
    <source>
        <dbReference type="ARBA" id="ARBA00022741"/>
    </source>
</evidence>
<comment type="caution">
    <text evidence="15">The sequence shown here is derived from an EMBL/GenBank/DDBJ whole genome shotgun (WGS) entry which is preliminary data.</text>
</comment>
<dbReference type="SUPFAM" id="SSF55874">
    <property type="entry name" value="ATPase domain of HSP90 chaperone/DNA topoisomerase II/histidine kinase"/>
    <property type="match status" value="2"/>
</dbReference>
<organism evidence="15 16">
    <name type="scientific">Flavobacterium agri</name>
    <dbReference type="NCBI Taxonomy" id="2743471"/>
    <lineage>
        <taxon>Bacteria</taxon>
        <taxon>Pseudomonadati</taxon>
        <taxon>Bacteroidota</taxon>
        <taxon>Flavobacteriia</taxon>
        <taxon>Flavobacteriales</taxon>
        <taxon>Flavobacteriaceae</taxon>
        <taxon>Flavobacterium</taxon>
    </lineage>
</organism>
<feature type="modified residue" description="4-aspartylphosphate" evidence="9">
    <location>
        <position position="668"/>
    </location>
</feature>
<feature type="domain" description="PAS" evidence="13">
    <location>
        <begin position="1019"/>
        <end position="1077"/>
    </location>
</feature>
<dbReference type="InterPro" id="IPR000014">
    <property type="entry name" value="PAS"/>
</dbReference>
<feature type="coiled-coil region" evidence="10">
    <location>
        <begin position="1009"/>
        <end position="1036"/>
    </location>
</feature>
<dbReference type="Pfam" id="PF08447">
    <property type="entry name" value="PAS_3"/>
    <property type="match status" value="1"/>
</dbReference>
<dbReference type="InterPro" id="IPR013655">
    <property type="entry name" value="PAS_fold_3"/>
</dbReference>
<dbReference type="Pfam" id="PF08448">
    <property type="entry name" value="PAS_4"/>
    <property type="match status" value="1"/>
</dbReference>
<dbReference type="SMART" id="SM00091">
    <property type="entry name" value="PAS"/>
    <property type="match status" value="4"/>
</dbReference>
<dbReference type="PROSITE" id="PS50113">
    <property type="entry name" value="PAC"/>
    <property type="match status" value="3"/>
</dbReference>
<evidence type="ECO:0000256" key="9">
    <source>
        <dbReference type="PROSITE-ProRule" id="PRU00169"/>
    </source>
</evidence>
<dbReference type="CDD" id="cd17574">
    <property type="entry name" value="REC_OmpR"/>
    <property type="match status" value="1"/>
</dbReference>
<dbReference type="InterPro" id="IPR001789">
    <property type="entry name" value="Sig_transdc_resp-reg_receiver"/>
</dbReference>
<evidence type="ECO:0000256" key="10">
    <source>
        <dbReference type="SAM" id="Coils"/>
    </source>
</evidence>
<dbReference type="Gene3D" id="3.40.50.2300">
    <property type="match status" value="1"/>
</dbReference>
<dbReference type="InterPro" id="IPR036097">
    <property type="entry name" value="HisK_dim/P_sf"/>
</dbReference>
<dbReference type="SMART" id="SM00448">
    <property type="entry name" value="REC"/>
    <property type="match status" value="1"/>
</dbReference>
<dbReference type="InterPro" id="IPR011006">
    <property type="entry name" value="CheY-like_superfamily"/>
</dbReference>
<evidence type="ECO:0000256" key="7">
    <source>
        <dbReference type="ARBA" id="ARBA00022840"/>
    </source>
</evidence>
<feature type="domain" description="Histidine kinase" evidence="11">
    <location>
        <begin position="1164"/>
        <end position="1386"/>
    </location>
</feature>
<gene>
    <name evidence="15" type="ORF">HZF10_01130</name>
</gene>
<dbReference type="CDD" id="cd00082">
    <property type="entry name" value="HisKA"/>
    <property type="match status" value="2"/>
</dbReference>
<dbReference type="PANTHER" id="PTHR43547:SF2">
    <property type="entry name" value="HYBRID SIGNAL TRANSDUCTION HISTIDINE KINASE C"/>
    <property type="match status" value="1"/>
</dbReference>
<evidence type="ECO:0000259" key="14">
    <source>
        <dbReference type="PROSITE" id="PS50113"/>
    </source>
</evidence>
<reference evidence="15 16" key="1">
    <citation type="submission" date="2020-07" db="EMBL/GenBank/DDBJ databases">
        <authorList>
            <person name="Sun Q."/>
        </authorList>
    </citation>
    <scope>NUCLEOTIDE SEQUENCE [LARGE SCALE GENOMIC DNA]</scope>
    <source>
        <strain evidence="15 16">MAH-1</strain>
    </source>
</reference>
<keyword evidence="5" id="KW-0547">Nucleotide-binding</keyword>
<dbReference type="Pfam" id="PF00072">
    <property type="entry name" value="Response_reg"/>
    <property type="match status" value="1"/>
</dbReference>
<dbReference type="SUPFAM" id="SSF52172">
    <property type="entry name" value="CheY-like"/>
    <property type="match status" value="1"/>
</dbReference>
<feature type="domain" description="PAC" evidence="14">
    <location>
        <begin position="948"/>
        <end position="1000"/>
    </location>
</feature>
<feature type="domain" description="PAS" evidence="13">
    <location>
        <begin position="875"/>
        <end position="946"/>
    </location>
</feature>
<evidence type="ECO:0000256" key="1">
    <source>
        <dbReference type="ARBA" id="ARBA00000085"/>
    </source>
</evidence>
<dbReference type="EC" id="2.7.13.3" evidence="2"/>
<evidence type="ECO:0000259" key="12">
    <source>
        <dbReference type="PROSITE" id="PS50110"/>
    </source>
</evidence>
<dbReference type="GO" id="GO:0000155">
    <property type="term" value="F:phosphorelay sensor kinase activity"/>
    <property type="evidence" value="ECO:0007669"/>
    <property type="project" value="InterPro"/>
</dbReference>
<dbReference type="PROSITE" id="PS50110">
    <property type="entry name" value="RESPONSE_REGULATORY"/>
    <property type="match status" value="1"/>
</dbReference>
<evidence type="ECO:0000259" key="11">
    <source>
        <dbReference type="PROSITE" id="PS50109"/>
    </source>
</evidence>
<evidence type="ECO:0000256" key="8">
    <source>
        <dbReference type="ARBA" id="ARBA00023012"/>
    </source>
</evidence>
<evidence type="ECO:0000313" key="16">
    <source>
        <dbReference type="Proteomes" id="UP000535020"/>
    </source>
</evidence>
<sequence length="1386" mass="157791">MARHSVETFLQGGGELGALIRSKDWEQTPLGNPSTWPQPLKTAVRIILTSRQPMFVWWGKELINIYNDAYISIVGGKHPESLGQPAHIVWSEIWDEIQPRVDQCLNENTGTYDEALLLLMERNGYTEETYYTFSYSPVAGEDGKPQGIICANTDDTARIIGERQMRTLRDLARNILHVKSNYEIYEKSLEALAENPQDFPFVTFYEISDDGNQLKLVGKIPETLPEAMSLPELDLGQNKEKYSELYQAIQTGEIQQVSGIAERFGTLPLTFWQRSPDYALLIPILQPNHEFPFALLAVGLNPFRLIESDYIDFFKLVADQIATALTNVYAIKRERKRAEALAEIDKAKTIFFSNISHEFRTPLTLMLGPLEEMINHSEAARSHEDVKKLEITHRNALRLLRLVNSLLDFSRIEAGRVQAKFRSVCLGQFTEELASSFRSLFEKAGLEFKVITDVKSAAFVDTDMWEKIVLNLLSNAYKYTLEGKVAVSVFEKDGFVEMKVSDTGTGIPENEMPHLFERFHRVKNAKGRSFEGTGIGLSLVKELVKLNHGELSAQSEFGKGTTFTVTIPLGKAHLAETDLIDSEMPANTILPNVYAEDAVNIAEPESAATEPDFPHIEKPRILVVDDNTDMRDYVSKLLEKEYVVFTASNGAQGLEKTQKIAPDLIISDIMMPIMDGIEMMKKIKQNTLLKRIPILLLSARAGEEAKIEGYDLGADDYLVKPFSSRELLARVKSQLKLSRSRSHIDDQLRNAIMQAPVAICLLRGPEFVVDIANDRMIELWGKDASLMRNRPVLEGLPEIEQQGFREILQHVYTSGERFRAEERAVELIRNGVVEKLFVKFVYEPFLEEDGSISGVMVIADDITDSVISRMKIEESEIRHKLAIEAAKMGSFEWNLDSEEFIYSVRLAEIFGYDDSVQFVHQHFIDRIHPEDLSIRDKAIDDAMKTGMLFYELRIVWPDDSIHWIRLNGRVEQDLKGKPNRMFGTVLDITDEKLHTAILEEKVYERTKSLADRNRELKESEERYQRMTEEVQDYAILLLDTKGTILNWNKGAQKIKGYKESEIIGKNFTIFYLPEDRERQLPQTLINEAKVNGRAIHEGYRIRKDGTVFWGSITITALHDDSGNVIGFSKVTRDLTERKLSEDRMQKYNAELEFQNRELEQFAYIASHDLQEPLRKIQMFAGMLERNLDDKETAKRYFDKINSSAERMSELIRAVLNYSRLSRIDEHFVNVNLNEALQNVLVDFELLIEEKAAKVNADVLPTVIAVPLQINQLFSNLVGNALKFTDVDPVLTISSRQLLGSEVPFENNLYPDRLYLELVFADNGIGFDQKYSAQIFTIFQRLNQRTSYSGTGIGLALCKKIVENHQGFIAARSTPGKGASFYVYLPG</sequence>
<dbReference type="Gene3D" id="2.10.70.100">
    <property type="match status" value="1"/>
</dbReference>
<keyword evidence="10" id="KW-0175">Coiled coil</keyword>
<dbReference type="RefSeq" id="WP_176004331.1">
    <property type="nucleotide sequence ID" value="NZ_JABWMI010000002.1"/>
</dbReference>
<feature type="domain" description="Response regulatory" evidence="12">
    <location>
        <begin position="620"/>
        <end position="735"/>
    </location>
</feature>
<dbReference type="InterPro" id="IPR000700">
    <property type="entry name" value="PAS-assoc_C"/>
</dbReference>
<name>A0A7Y8XYX1_9FLAO</name>
<accession>A0A7Y8XYX1</accession>
<dbReference type="Gene3D" id="3.30.450.20">
    <property type="entry name" value="PAS domain"/>
    <property type="match status" value="4"/>
</dbReference>
<dbReference type="PANTHER" id="PTHR43547">
    <property type="entry name" value="TWO-COMPONENT HISTIDINE KINASE"/>
    <property type="match status" value="1"/>
</dbReference>
<dbReference type="SUPFAM" id="SSF47384">
    <property type="entry name" value="Homodimeric domain of signal transducing histidine kinase"/>
    <property type="match status" value="2"/>
</dbReference>
<dbReference type="Gene3D" id="3.30.450.40">
    <property type="match status" value="1"/>
</dbReference>
<feature type="domain" description="PAC" evidence="14">
    <location>
        <begin position="818"/>
        <end position="874"/>
    </location>
</feature>
<dbReference type="InterPro" id="IPR003594">
    <property type="entry name" value="HATPase_dom"/>
</dbReference>
<dbReference type="InterPro" id="IPR035965">
    <property type="entry name" value="PAS-like_dom_sf"/>
</dbReference>
<dbReference type="SMART" id="SM00086">
    <property type="entry name" value="PAC"/>
    <property type="match status" value="4"/>
</dbReference>
<proteinExistence type="predicted"/>
<evidence type="ECO:0000256" key="3">
    <source>
        <dbReference type="ARBA" id="ARBA00022553"/>
    </source>
</evidence>
<dbReference type="InterPro" id="IPR003661">
    <property type="entry name" value="HisK_dim/P_dom"/>
</dbReference>
<dbReference type="InterPro" id="IPR004358">
    <property type="entry name" value="Sig_transdc_His_kin-like_C"/>
</dbReference>
<dbReference type="FunFam" id="1.10.287.130:FF:000045">
    <property type="entry name" value="Two-component system sensor histidine kinase/response regulator"/>
    <property type="match status" value="1"/>
</dbReference>
<dbReference type="SMART" id="SM00387">
    <property type="entry name" value="HATPase_c"/>
    <property type="match status" value="2"/>
</dbReference>
<keyword evidence="16" id="KW-1185">Reference proteome</keyword>
<dbReference type="Pfam" id="PF00512">
    <property type="entry name" value="HisKA"/>
    <property type="match status" value="2"/>
</dbReference>
<dbReference type="Gene3D" id="3.30.565.10">
    <property type="entry name" value="Histidine kinase-like ATPase, C-terminal domain"/>
    <property type="match status" value="2"/>
</dbReference>
<dbReference type="GO" id="GO:0005524">
    <property type="term" value="F:ATP binding"/>
    <property type="evidence" value="ECO:0007669"/>
    <property type="project" value="UniProtKB-KW"/>
</dbReference>
<comment type="catalytic activity">
    <reaction evidence="1">
        <text>ATP + protein L-histidine = ADP + protein N-phospho-L-histidine.</text>
        <dbReference type="EC" id="2.7.13.3"/>
    </reaction>
</comment>
<dbReference type="SMART" id="SM00388">
    <property type="entry name" value="HisKA"/>
    <property type="match status" value="2"/>
</dbReference>
<keyword evidence="7" id="KW-0067">ATP-binding</keyword>
<keyword evidence="3 9" id="KW-0597">Phosphoprotein</keyword>
<evidence type="ECO:0000259" key="13">
    <source>
        <dbReference type="PROSITE" id="PS50112"/>
    </source>
</evidence>
<evidence type="ECO:0000256" key="6">
    <source>
        <dbReference type="ARBA" id="ARBA00022777"/>
    </source>
</evidence>
<evidence type="ECO:0000313" key="15">
    <source>
        <dbReference type="EMBL" id="NYA69506.1"/>
    </source>
</evidence>
<dbReference type="InterPro" id="IPR013656">
    <property type="entry name" value="PAS_4"/>
</dbReference>
<keyword evidence="4" id="KW-0808">Transferase</keyword>
<dbReference type="FunFam" id="3.30.565.10:FF:000037">
    <property type="entry name" value="Hybrid sensor histidine kinase/response regulator"/>
    <property type="match status" value="1"/>
</dbReference>
<dbReference type="SUPFAM" id="SSF55781">
    <property type="entry name" value="GAF domain-like"/>
    <property type="match status" value="1"/>
</dbReference>
<dbReference type="InterPro" id="IPR029016">
    <property type="entry name" value="GAF-like_dom_sf"/>
</dbReference>
<evidence type="ECO:0000256" key="4">
    <source>
        <dbReference type="ARBA" id="ARBA00022679"/>
    </source>
</evidence>
<dbReference type="EMBL" id="JACBJI010000001">
    <property type="protein sequence ID" value="NYA69506.1"/>
    <property type="molecule type" value="Genomic_DNA"/>
</dbReference>
<dbReference type="NCBIfam" id="TIGR00229">
    <property type="entry name" value="sensory_box"/>
    <property type="match status" value="1"/>
</dbReference>
<dbReference type="Pfam" id="PF13426">
    <property type="entry name" value="PAS_9"/>
    <property type="match status" value="1"/>
</dbReference>
<evidence type="ECO:0000256" key="2">
    <source>
        <dbReference type="ARBA" id="ARBA00012438"/>
    </source>
</evidence>